<dbReference type="SMART" id="SM00347">
    <property type="entry name" value="HTH_MARR"/>
    <property type="match status" value="1"/>
</dbReference>
<evidence type="ECO:0000256" key="2">
    <source>
        <dbReference type="ARBA" id="ARBA00023125"/>
    </source>
</evidence>
<evidence type="ECO:0000313" key="6">
    <source>
        <dbReference type="Proteomes" id="UP000766570"/>
    </source>
</evidence>
<dbReference type="PROSITE" id="PS50995">
    <property type="entry name" value="HTH_MARR_2"/>
    <property type="match status" value="1"/>
</dbReference>
<gene>
    <name evidence="5" type="ORF">JOF46_000684</name>
</gene>
<dbReference type="InterPro" id="IPR023187">
    <property type="entry name" value="Tscrpt_reg_MarR-type_CS"/>
</dbReference>
<evidence type="ECO:0000256" key="1">
    <source>
        <dbReference type="ARBA" id="ARBA00023015"/>
    </source>
</evidence>
<evidence type="ECO:0000313" key="5">
    <source>
        <dbReference type="EMBL" id="MBP2372772.1"/>
    </source>
</evidence>
<proteinExistence type="predicted"/>
<reference evidence="5 6" key="1">
    <citation type="submission" date="2021-03" db="EMBL/GenBank/DDBJ databases">
        <title>Sequencing the genomes of 1000 actinobacteria strains.</title>
        <authorList>
            <person name="Klenk H.-P."/>
        </authorList>
    </citation>
    <scope>NUCLEOTIDE SEQUENCE [LARGE SCALE GENOMIC DNA]</scope>
    <source>
        <strain evidence="5 6">DSM 15454</strain>
    </source>
</reference>
<dbReference type="PROSITE" id="PS01117">
    <property type="entry name" value="HTH_MARR_1"/>
    <property type="match status" value="1"/>
</dbReference>
<sequence length="162" mass="17776">MDAASDPFALRGPATADDPVRAPLIDQVEEQFATMFTNARNSIRARAAAIDPALPPMGFKVLSILSRCGARQQGCLAEEMEVDKALMSRTIKQLEALELVTRSIDPDDGRALLVSMTPAARERFDATLVRARSVLHDRLAGWEPGEIRRFTDLLARLNESTA</sequence>
<dbReference type="InterPro" id="IPR036388">
    <property type="entry name" value="WH-like_DNA-bd_sf"/>
</dbReference>
<dbReference type="Proteomes" id="UP000766570">
    <property type="component" value="Unassembled WGS sequence"/>
</dbReference>
<dbReference type="GO" id="GO:0003677">
    <property type="term" value="F:DNA binding"/>
    <property type="evidence" value="ECO:0007669"/>
    <property type="project" value="UniProtKB-KW"/>
</dbReference>
<protein>
    <submittedName>
        <fullName evidence="5">DNA-binding MarR family transcriptional regulator</fullName>
    </submittedName>
</protein>
<keyword evidence="6" id="KW-1185">Reference proteome</keyword>
<organism evidence="5 6">
    <name type="scientific">Paeniglutamicibacter psychrophenolicus</name>
    <dbReference type="NCBI Taxonomy" id="257454"/>
    <lineage>
        <taxon>Bacteria</taxon>
        <taxon>Bacillati</taxon>
        <taxon>Actinomycetota</taxon>
        <taxon>Actinomycetes</taxon>
        <taxon>Micrococcales</taxon>
        <taxon>Micrococcaceae</taxon>
        <taxon>Paeniglutamicibacter</taxon>
    </lineage>
</organism>
<name>A0ABS4W984_9MICC</name>
<evidence type="ECO:0000259" key="4">
    <source>
        <dbReference type="PROSITE" id="PS50995"/>
    </source>
</evidence>
<dbReference type="InterPro" id="IPR036390">
    <property type="entry name" value="WH_DNA-bd_sf"/>
</dbReference>
<comment type="caution">
    <text evidence="5">The sequence shown here is derived from an EMBL/GenBank/DDBJ whole genome shotgun (WGS) entry which is preliminary data.</text>
</comment>
<dbReference type="InterPro" id="IPR039422">
    <property type="entry name" value="MarR/SlyA-like"/>
</dbReference>
<dbReference type="RefSeq" id="WP_209906039.1">
    <property type="nucleotide sequence ID" value="NZ_BAAAMI010000019.1"/>
</dbReference>
<keyword evidence="2 5" id="KW-0238">DNA-binding</keyword>
<dbReference type="PANTHER" id="PTHR33164">
    <property type="entry name" value="TRANSCRIPTIONAL REGULATOR, MARR FAMILY"/>
    <property type="match status" value="1"/>
</dbReference>
<keyword evidence="1" id="KW-0805">Transcription regulation</keyword>
<accession>A0ABS4W984</accession>
<dbReference type="Pfam" id="PF01047">
    <property type="entry name" value="MarR"/>
    <property type="match status" value="1"/>
</dbReference>
<feature type="domain" description="HTH marR-type" evidence="4">
    <location>
        <begin position="21"/>
        <end position="159"/>
    </location>
</feature>
<dbReference type="InterPro" id="IPR000835">
    <property type="entry name" value="HTH_MarR-typ"/>
</dbReference>
<keyword evidence="3" id="KW-0804">Transcription</keyword>
<dbReference type="SUPFAM" id="SSF46785">
    <property type="entry name" value="Winged helix' DNA-binding domain"/>
    <property type="match status" value="1"/>
</dbReference>
<dbReference type="PANTHER" id="PTHR33164:SF57">
    <property type="entry name" value="MARR-FAMILY TRANSCRIPTIONAL REGULATOR"/>
    <property type="match status" value="1"/>
</dbReference>
<evidence type="ECO:0000256" key="3">
    <source>
        <dbReference type="ARBA" id="ARBA00023163"/>
    </source>
</evidence>
<dbReference type="EMBL" id="JAGIOE010000001">
    <property type="protein sequence ID" value="MBP2372772.1"/>
    <property type="molecule type" value="Genomic_DNA"/>
</dbReference>
<dbReference type="Gene3D" id="1.10.10.10">
    <property type="entry name" value="Winged helix-like DNA-binding domain superfamily/Winged helix DNA-binding domain"/>
    <property type="match status" value="1"/>
</dbReference>